<sequence length="120" mass="13184">MDFLALNFQNAFDNNDTDKFNALCVIADGRPEICDEISAGSASRRRRLRSQPPASRIPTPANVESWPAVPVMGTACVMGTAWEGTGDLVPAFDVPVTRTFMDVVRARIPKLKDYSFGPHE</sequence>
<evidence type="ECO:0000313" key="2">
    <source>
        <dbReference type="EMBL" id="KAK3251966.1"/>
    </source>
</evidence>
<dbReference type="AlphaFoldDB" id="A0AAE0CBG0"/>
<evidence type="ECO:0000256" key="1">
    <source>
        <dbReference type="SAM" id="MobiDB-lite"/>
    </source>
</evidence>
<dbReference type="Proteomes" id="UP001190700">
    <property type="component" value="Unassembled WGS sequence"/>
</dbReference>
<dbReference type="EMBL" id="LGRX02025711">
    <property type="protein sequence ID" value="KAK3251966.1"/>
    <property type="molecule type" value="Genomic_DNA"/>
</dbReference>
<accession>A0AAE0CBG0</accession>
<reference evidence="2 3" key="1">
    <citation type="journal article" date="2015" name="Genome Biol. Evol.">
        <title>Comparative Genomics of a Bacterivorous Green Alga Reveals Evolutionary Causalities and Consequences of Phago-Mixotrophic Mode of Nutrition.</title>
        <authorList>
            <person name="Burns J.A."/>
            <person name="Paasch A."/>
            <person name="Narechania A."/>
            <person name="Kim E."/>
        </authorList>
    </citation>
    <scope>NUCLEOTIDE SEQUENCE [LARGE SCALE GENOMIC DNA]</scope>
    <source>
        <strain evidence="2 3">PLY_AMNH</strain>
    </source>
</reference>
<protein>
    <submittedName>
        <fullName evidence="2">Uncharacterized protein</fullName>
    </submittedName>
</protein>
<organism evidence="2 3">
    <name type="scientific">Cymbomonas tetramitiformis</name>
    <dbReference type="NCBI Taxonomy" id="36881"/>
    <lineage>
        <taxon>Eukaryota</taxon>
        <taxon>Viridiplantae</taxon>
        <taxon>Chlorophyta</taxon>
        <taxon>Pyramimonadophyceae</taxon>
        <taxon>Pyramimonadales</taxon>
        <taxon>Pyramimonadaceae</taxon>
        <taxon>Cymbomonas</taxon>
    </lineage>
</organism>
<gene>
    <name evidence="2" type="ORF">CYMTET_38720</name>
</gene>
<proteinExistence type="predicted"/>
<name>A0AAE0CBG0_9CHLO</name>
<evidence type="ECO:0000313" key="3">
    <source>
        <dbReference type="Proteomes" id="UP001190700"/>
    </source>
</evidence>
<keyword evidence="3" id="KW-1185">Reference proteome</keyword>
<comment type="caution">
    <text evidence="2">The sequence shown here is derived from an EMBL/GenBank/DDBJ whole genome shotgun (WGS) entry which is preliminary data.</text>
</comment>
<feature type="region of interest" description="Disordered" evidence="1">
    <location>
        <begin position="41"/>
        <end position="63"/>
    </location>
</feature>